<evidence type="ECO:0000256" key="2">
    <source>
        <dbReference type="ARBA" id="ARBA00007825"/>
    </source>
</evidence>
<dbReference type="PANTHER" id="PTHR33711">
    <property type="entry name" value="DIOXYGENASE, PUTATIVE (AFU_ORTHOLOGUE AFUA_2G02910)-RELATED"/>
    <property type="match status" value="1"/>
</dbReference>
<evidence type="ECO:0000256" key="3">
    <source>
        <dbReference type="ARBA" id="ARBA00022723"/>
    </source>
</evidence>
<comment type="similarity">
    <text evidence="2">Belongs to the intradiol ring-cleavage dioxygenase family.</text>
</comment>
<evidence type="ECO:0000259" key="7">
    <source>
        <dbReference type="PROSITE" id="PS00083"/>
    </source>
</evidence>
<evidence type="ECO:0000256" key="4">
    <source>
        <dbReference type="ARBA" id="ARBA00022964"/>
    </source>
</evidence>
<dbReference type="RefSeq" id="WP_149754254.1">
    <property type="nucleotide sequence ID" value="NZ_FOMS01000001.1"/>
</dbReference>
<proteinExistence type="inferred from homology"/>
<dbReference type="GO" id="GO:0008199">
    <property type="term" value="F:ferric iron binding"/>
    <property type="evidence" value="ECO:0007669"/>
    <property type="project" value="InterPro"/>
</dbReference>
<evidence type="ECO:0000313" key="8">
    <source>
        <dbReference type="EMBL" id="SFD53254.1"/>
    </source>
</evidence>
<dbReference type="SUPFAM" id="SSF49482">
    <property type="entry name" value="Aromatic compound dioxygenase"/>
    <property type="match status" value="1"/>
</dbReference>
<keyword evidence="3" id="KW-0479">Metal-binding</keyword>
<dbReference type="Gene3D" id="2.60.130.10">
    <property type="entry name" value="Aromatic compound dioxygenase"/>
    <property type="match status" value="1"/>
</dbReference>
<comment type="cofactor">
    <cofactor evidence="1">
        <name>Fe(3+)</name>
        <dbReference type="ChEBI" id="CHEBI:29034"/>
    </cofactor>
</comment>
<evidence type="ECO:0000313" key="9">
    <source>
        <dbReference type="Proteomes" id="UP000325289"/>
    </source>
</evidence>
<dbReference type="AlphaFoldDB" id="A0A1I1T3N3"/>
<dbReference type="Pfam" id="PF04444">
    <property type="entry name" value="Dioxygenase_N"/>
    <property type="match status" value="1"/>
</dbReference>
<dbReference type="EMBL" id="FOMS01000001">
    <property type="protein sequence ID" value="SFD53254.1"/>
    <property type="molecule type" value="Genomic_DNA"/>
</dbReference>
<dbReference type="PROSITE" id="PS00083">
    <property type="entry name" value="INTRADIOL_DIOXYGENAS"/>
    <property type="match status" value="1"/>
</dbReference>
<reference evidence="8 9" key="1">
    <citation type="submission" date="2016-10" db="EMBL/GenBank/DDBJ databases">
        <authorList>
            <person name="Varghese N."/>
            <person name="Submissions S."/>
        </authorList>
    </citation>
    <scope>NUCLEOTIDE SEQUENCE [LARGE SCALE GENOMIC DNA]</scope>
    <source>
        <strain evidence="9">YIM D21,KCTC 23444,ACCC 10710</strain>
    </source>
</reference>
<keyword evidence="5" id="KW-0560">Oxidoreductase</keyword>
<dbReference type="InterPro" id="IPR015889">
    <property type="entry name" value="Intradiol_dOase_core"/>
</dbReference>
<dbReference type="OrthoDB" id="9800887at2"/>
<evidence type="ECO:0000256" key="5">
    <source>
        <dbReference type="ARBA" id="ARBA00023002"/>
    </source>
</evidence>
<gene>
    <name evidence="8" type="ORF">SAMN04515678_101466</name>
</gene>
<accession>A0A1I1T3N3</accession>
<evidence type="ECO:0000256" key="1">
    <source>
        <dbReference type="ARBA" id="ARBA00001965"/>
    </source>
</evidence>
<sequence length="301" mass="32716">MMSRSESLERMPAAADPGVTAEIAERLVALPRSRLVTALGQGIVGLHRIIADIRLSGDELLAIVAFLTEVGHHVDRRRQEWVLLADLLGVSTLVHDLSNARPAGATPNTIPGPFYREDVPEMLAGSNISRDGKGEPLEVSGRIQALGGRPVAGAGVEVWHANDQGVYENQDPHLQPEFNLRGRFRTDAQGRFRFLTVKPAGYALPSDGPAGRLMIALGLPPVRPAHLHFRVCRKGYETLTTHVFDRADPAVDRDAVFGVKPELLAEFRALPPRGGRPCHALDLEFVLCPARAGDTEPNGRK</sequence>
<dbReference type="Pfam" id="PF00775">
    <property type="entry name" value="Dioxygenase_C"/>
    <property type="match status" value="1"/>
</dbReference>
<name>A0A1I1T3N3_9RHOB</name>
<dbReference type="GO" id="GO:0009712">
    <property type="term" value="P:catechol-containing compound metabolic process"/>
    <property type="evidence" value="ECO:0007669"/>
    <property type="project" value="InterPro"/>
</dbReference>
<protein>
    <submittedName>
        <fullName evidence="8">Protocatechuate 3,4-dioxygenase beta subunit</fullName>
    </submittedName>
</protein>
<feature type="domain" description="Intradiol ring-cleavage dioxygenases" evidence="7">
    <location>
        <begin position="139"/>
        <end position="167"/>
    </location>
</feature>
<dbReference type="Proteomes" id="UP000325289">
    <property type="component" value="Unassembled WGS sequence"/>
</dbReference>
<organism evidence="8 9">
    <name type="scientific">Roseivivax sediminis</name>
    <dbReference type="NCBI Taxonomy" id="936889"/>
    <lineage>
        <taxon>Bacteria</taxon>
        <taxon>Pseudomonadati</taxon>
        <taxon>Pseudomonadota</taxon>
        <taxon>Alphaproteobacteria</taxon>
        <taxon>Rhodobacterales</taxon>
        <taxon>Roseobacteraceae</taxon>
        <taxon>Roseivivax</taxon>
    </lineage>
</organism>
<dbReference type="InterPro" id="IPR050770">
    <property type="entry name" value="Intradiol_RC_Dioxygenase"/>
</dbReference>
<keyword evidence="6" id="KW-0408">Iron</keyword>
<dbReference type="InterPro" id="IPR000627">
    <property type="entry name" value="Intradiol_dOase_C"/>
</dbReference>
<keyword evidence="4 8" id="KW-0223">Dioxygenase</keyword>
<dbReference type="InterPro" id="IPR007535">
    <property type="entry name" value="Catechol_dOase_N"/>
</dbReference>
<keyword evidence="9" id="KW-1185">Reference proteome</keyword>
<dbReference type="PANTHER" id="PTHR33711:SF7">
    <property type="entry name" value="INTRADIOL RING-CLEAVAGE DIOXYGENASES DOMAIN-CONTAINING PROTEIN-RELATED"/>
    <property type="match status" value="1"/>
</dbReference>
<dbReference type="GO" id="GO:0018576">
    <property type="term" value="F:catechol 1,2-dioxygenase activity"/>
    <property type="evidence" value="ECO:0007669"/>
    <property type="project" value="InterPro"/>
</dbReference>
<evidence type="ECO:0000256" key="6">
    <source>
        <dbReference type="ARBA" id="ARBA00023004"/>
    </source>
</evidence>